<dbReference type="PANTHER" id="PTHR21310">
    <property type="entry name" value="AMINOGLYCOSIDE PHOSPHOTRANSFERASE-RELATED-RELATED"/>
    <property type="match status" value="1"/>
</dbReference>
<reference evidence="2 3" key="1">
    <citation type="submission" date="2018-02" db="EMBL/GenBank/DDBJ databases">
        <title>Novel Leptospira species isolated from soil and water in Japan.</title>
        <authorList>
            <person name="Nakao R."/>
            <person name="Masuzawa T."/>
        </authorList>
    </citation>
    <scope>NUCLEOTIDE SEQUENCE [LARGE SCALE GENOMIC DNA]</scope>
    <source>
        <strain evidence="2 3">YH101</strain>
    </source>
</reference>
<dbReference type="Gene3D" id="3.30.200.20">
    <property type="entry name" value="Phosphorylase Kinase, domain 1"/>
    <property type="match status" value="1"/>
</dbReference>
<dbReference type="EMBL" id="BFBB01000008">
    <property type="protein sequence ID" value="GBF51446.1"/>
    <property type="molecule type" value="Genomic_DNA"/>
</dbReference>
<dbReference type="PROSITE" id="PS51257">
    <property type="entry name" value="PROKAR_LIPOPROTEIN"/>
    <property type="match status" value="1"/>
</dbReference>
<dbReference type="AlphaFoldDB" id="A0A2P2E3N8"/>
<name>A0A2P2E3N8_9LEPT</name>
<gene>
    <name evidence="2" type="ORF">LPTSP4_29830</name>
</gene>
<organism evidence="2 3">
    <name type="scientific">Leptospira ryugenii</name>
    <dbReference type="NCBI Taxonomy" id="1917863"/>
    <lineage>
        <taxon>Bacteria</taxon>
        <taxon>Pseudomonadati</taxon>
        <taxon>Spirochaetota</taxon>
        <taxon>Spirochaetia</taxon>
        <taxon>Leptospirales</taxon>
        <taxon>Leptospiraceae</taxon>
        <taxon>Leptospira</taxon>
    </lineage>
</organism>
<dbReference type="Proteomes" id="UP000245133">
    <property type="component" value="Unassembled WGS sequence"/>
</dbReference>
<sequence length="347" mass="39567">MESEKFVSNLEEHLKSVWQKDVKILNVLHLSGGACQDNYALSLQTKKGDQLEIKEVVLRTDKAASLLSSLSKKDEFQVAELLFKAGVKTPEPILLEESSELIGTPFFLMEKIGGRATGRYITKDSELNHYRKNGMVNDLASNLAKLHGILPESVTNDDLNQKLKFQAKEKYILSCIHELRNSLDQLPEAHPAIELVLNWMESHQPTIDQIVLVHGDFRTGNFMINPNGLQGILDFEFAHWGDRHEDIAWLCMRDWRFGKLNKEVGGFGDRIDFYEAYETESKIKVDPKKVTYWEIMGNIRWAIGSAQQAERHLSGKDKGIELAAIGRRTAEMEWEAMRLIEDLENAI</sequence>
<dbReference type="PANTHER" id="PTHR21310:SF57">
    <property type="entry name" value="BLR2944 PROTEIN"/>
    <property type="match status" value="1"/>
</dbReference>
<feature type="domain" description="Aminoglycoside phosphotransferase" evidence="1">
    <location>
        <begin position="31"/>
        <end position="269"/>
    </location>
</feature>
<dbReference type="CDD" id="cd05154">
    <property type="entry name" value="ACAD10_11_N-like"/>
    <property type="match status" value="1"/>
</dbReference>
<evidence type="ECO:0000259" key="1">
    <source>
        <dbReference type="Pfam" id="PF01636"/>
    </source>
</evidence>
<dbReference type="Gene3D" id="3.90.1200.10">
    <property type="match status" value="1"/>
</dbReference>
<dbReference type="InterPro" id="IPR041726">
    <property type="entry name" value="ACAD10_11_N"/>
</dbReference>
<keyword evidence="2" id="KW-0808">Transferase</keyword>
<proteinExistence type="predicted"/>
<dbReference type="SUPFAM" id="SSF56112">
    <property type="entry name" value="Protein kinase-like (PK-like)"/>
    <property type="match status" value="1"/>
</dbReference>
<dbReference type="OrthoDB" id="334783at2"/>
<dbReference type="InterPro" id="IPR011009">
    <property type="entry name" value="Kinase-like_dom_sf"/>
</dbReference>
<keyword evidence="3" id="KW-1185">Reference proteome</keyword>
<dbReference type="InterPro" id="IPR002575">
    <property type="entry name" value="Aminoglycoside_PTrfase"/>
</dbReference>
<dbReference type="RefSeq" id="WP_108977782.1">
    <property type="nucleotide sequence ID" value="NZ_BFBB01000008.1"/>
</dbReference>
<protein>
    <submittedName>
        <fullName evidence="2">Aminoglycoside phosphotransferase</fullName>
    </submittedName>
</protein>
<dbReference type="GO" id="GO:0016740">
    <property type="term" value="F:transferase activity"/>
    <property type="evidence" value="ECO:0007669"/>
    <property type="project" value="UniProtKB-KW"/>
</dbReference>
<evidence type="ECO:0000313" key="2">
    <source>
        <dbReference type="EMBL" id="GBF51446.1"/>
    </source>
</evidence>
<dbReference type="InterPro" id="IPR051678">
    <property type="entry name" value="AGP_Transferase"/>
</dbReference>
<accession>A0A2P2E3N8</accession>
<dbReference type="Pfam" id="PF01636">
    <property type="entry name" value="APH"/>
    <property type="match status" value="1"/>
</dbReference>
<evidence type="ECO:0000313" key="3">
    <source>
        <dbReference type="Proteomes" id="UP000245133"/>
    </source>
</evidence>
<comment type="caution">
    <text evidence="2">The sequence shown here is derived from an EMBL/GenBank/DDBJ whole genome shotgun (WGS) entry which is preliminary data.</text>
</comment>